<dbReference type="EMBL" id="QGKY02000094">
    <property type="protein sequence ID" value="KAF2603895.1"/>
    <property type="molecule type" value="Genomic_DNA"/>
</dbReference>
<gene>
    <name evidence="2" type="ORF">F2Q70_00026002</name>
</gene>
<evidence type="ECO:0000256" key="1">
    <source>
        <dbReference type="SAM" id="MobiDB-lite"/>
    </source>
</evidence>
<organism evidence="2">
    <name type="scientific">Brassica cretica</name>
    <name type="common">Mustard</name>
    <dbReference type="NCBI Taxonomy" id="69181"/>
    <lineage>
        <taxon>Eukaryota</taxon>
        <taxon>Viridiplantae</taxon>
        <taxon>Streptophyta</taxon>
        <taxon>Embryophyta</taxon>
        <taxon>Tracheophyta</taxon>
        <taxon>Spermatophyta</taxon>
        <taxon>Magnoliopsida</taxon>
        <taxon>eudicotyledons</taxon>
        <taxon>Gunneridae</taxon>
        <taxon>Pentapetalae</taxon>
        <taxon>rosids</taxon>
        <taxon>malvids</taxon>
        <taxon>Brassicales</taxon>
        <taxon>Brassicaceae</taxon>
        <taxon>Brassiceae</taxon>
        <taxon>Brassica</taxon>
    </lineage>
</organism>
<accession>A0A8S9LAS9</accession>
<protein>
    <submittedName>
        <fullName evidence="2">Uncharacterized protein</fullName>
    </submittedName>
</protein>
<proteinExistence type="predicted"/>
<reference evidence="2" key="1">
    <citation type="submission" date="2019-12" db="EMBL/GenBank/DDBJ databases">
        <title>Genome sequencing and annotation of Brassica cretica.</title>
        <authorList>
            <person name="Studholme D.J."/>
            <person name="Sarris P.F."/>
        </authorList>
    </citation>
    <scope>NUCLEOTIDE SEQUENCE</scope>
    <source>
        <strain evidence="2">PFS-102/07</strain>
        <tissue evidence="2">Leaf</tissue>
    </source>
</reference>
<dbReference type="AlphaFoldDB" id="A0A8S9LAS9"/>
<evidence type="ECO:0000313" key="2">
    <source>
        <dbReference type="EMBL" id="KAF2603895.1"/>
    </source>
</evidence>
<name>A0A8S9LAS9_BRACR</name>
<feature type="region of interest" description="Disordered" evidence="1">
    <location>
        <begin position="1"/>
        <end position="22"/>
    </location>
</feature>
<sequence length="206" mass="22773">MNDPLMGFDSCEQHPKNPPGPENICKWSGNKRDGRIPLPMAKIALRGECRKWFHGSSMEGMIGAAHGGILSILEVYDNTWGRIIVGTTRPYVVMDGSNASAIPYGAGHGNLVCVDHGLIHQTVIYGWDAPVVRVRLIGFIGTWFHGRLVHERTWIQGSIRLRHGGTEPRPSTGSGMKYKRAVRVDGELGEATSQLYQLEESGWNLK</sequence>
<comment type="caution">
    <text evidence="2">The sequence shown here is derived from an EMBL/GenBank/DDBJ whole genome shotgun (WGS) entry which is preliminary data.</text>
</comment>